<evidence type="ECO:0000313" key="4">
    <source>
        <dbReference type="Proteomes" id="UP000007174"/>
    </source>
</evidence>
<protein>
    <submittedName>
        <fullName evidence="3">Uncharacterized protein</fullName>
    </submittedName>
</protein>
<dbReference type="EMBL" id="CACQ02009809">
    <property type="protein sequence ID" value="CCF47512.1"/>
    <property type="molecule type" value="Genomic_DNA"/>
</dbReference>
<evidence type="ECO:0000256" key="1">
    <source>
        <dbReference type="SAM" id="MobiDB-lite"/>
    </source>
</evidence>
<keyword evidence="2" id="KW-0472">Membrane</keyword>
<evidence type="ECO:0000313" key="3">
    <source>
        <dbReference type="EMBL" id="CCF47512.1"/>
    </source>
</evidence>
<dbReference type="Proteomes" id="UP000007174">
    <property type="component" value="Unassembled WGS sequence"/>
</dbReference>
<evidence type="ECO:0000256" key="2">
    <source>
        <dbReference type="SAM" id="Phobius"/>
    </source>
</evidence>
<dbReference type="AlphaFoldDB" id="H1W4U9"/>
<gene>
    <name evidence="3" type="ORF">CH063_15876</name>
</gene>
<dbReference type="HOGENOM" id="CLU_1763157_0_0_1"/>
<proteinExistence type="predicted"/>
<keyword evidence="2" id="KW-0812">Transmembrane</keyword>
<feature type="transmembrane region" description="Helical" evidence="2">
    <location>
        <begin position="83"/>
        <end position="110"/>
    </location>
</feature>
<name>H1W4U9_COLHI</name>
<reference evidence="4" key="1">
    <citation type="journal article" date="2012" name="Nat. Genet.">
        <title>Lifestyle transitions in plant pathogenic Colletotrichum fungi deciphered by genome and transcriptome analyses.</title>
        <authorList>
            <person name="O'Connell R.J."/>
            <person name="Thon M.R."/>
            <person name="Hacquard S."/>
            <person name="Amyotte S.G."/>
            <person name="Kleemann J."/>
            <person name="Torres M.F."/>
            <person name="Damm U."/>
            <person name="Buiate E.A."/>
            <person name="Epstein L."/>
            <person name="Alkan N."/>
            <person name="Altmueller J."/>
            <person name="Alvarado-Balderrama L."/>
            <person name="Bauser C.A."/>
            <person name="Becker C."/>
            <person name="Birren B.W."/>
            <person name="Chen Z."/>
            <person name="Choi J."/>
            <person name="Crouch J.A."/>
            <person name="Duvick J.P."/>
            <person name="Farman M.A."/>
            <person name="Gan P."/>
            <person name="Heiman D."/>
            <person name="Henrissat B."/>
            <person name="Howard R.J."/>
            <person name="Kabbage M."/>
            <person name="Koch C."/>
            <person name="Kracher B."/>
            <person name="Kubo Y."/>
            <person name="Law A.D."/>
            <person name="Lebrun M.-H."/>
            <person name="Lee Y.-H."/>
            <person name="Miyara I."/>
            <person name="Moore N."/>
            <person name="Neumann U."/>
            <person name="Nordstroem K."/>
            <person name="Panaccione D.G."/>
            <person name="Panstruga R."/>
            <person name="Place M."/>
            <person name="Proctor R.H."/>
            <person name="Prusky D."/>
            <person name="Rech G."/>
            <person name="Reinhardt R."/>
            <person name="Rollins J.A."/>
            <person name="Rounsley S."/>
            <person name="Schardl C.L."/>
            <person name="Schwartz D.C."/>
            <person name="Shenoy N."/>
            <person name="Shirasu K."/>
            <person name="Sikhakolli U.R."/>
            <person name="Stueber K."/>
            <person name="Sukno S.A."/>
            <person name="Sweigard J.A."/>
            <person name="Takano Y."/>
            <person name="Takahara H."/>
            <person name="Trail F."/>
            <person name="van der Does H.C."/>
            <person name="Voll L.M."/>
            <person name="Will I."/>
            <person name="Young S."/>
            <person name="Zeng Q."/>
            <person name="Zhang J."/>
            <person name="Zhou S."/>
            <person name="Dickman M.B."/>
            <person name="Schulze-Lefert P."/>
            <person name="Ver Loren van Themaat E."/>
            <person name="Ma L.-J."/>
            <person name="Vaillancourt L.J."/>
        </authorList>
    </citation>
    <scope>NUCLEOTIDE SEQUENCE [LARGE SCALE GENOMIC DNA]</scope>
    <source>
        <strain evidence="4">IMI 349063</strain>
    </source>
</reference>
<sequence>MTQLPIGWDLGIVIRELSRMIDRSVDCFALLILGGADENPDMHHVLDPPPAFCSSKTPSRKCHLDPAGLLPKLVWRSYGRSPFFLFCLSSFFLVFATTTLLSVFLFYQFVNCSVPAYQRSRIDPIDTPPPPLPRPCSGFNRLSGHSYT</sequence>
<feature type="region of interest" description="Disordered" evidence="1">
    <location>
        <begin position="124"/>
        <end position="148"/>
    </location>
</feature>
<accession>H1W4U9</accession>
<organism evidence="3 4">
    <name type="scientific">Colletotrichum higginsianum (strain IMI 349063)</name>
    <name type="common">Crucifer anthracnose fungus</name>
    <dbReference type="NCBI Taxonomy" id="759273"/>
    <lineage>
        <taxon>Eukaryota</taxon>
        <taxon>Fungi</taxon>
        <taxon>Dikarya</taxon>
        <taxon>Ascomycota</taxon>
        <taxon>Pezizomycotina</taxon>
        <taxon>Sordariomycetes</taxon>
        <taxon>Hypocreomycetidae</taxon>
        <taxon>Glomerellales</taxon>
        <taxon>Glomerellaceae</taxon>
        <taxon>Colletotrichum</taxon>
        <taxon>Colletotrichum destructivum species complex</taxon>
    </lineage>
</organism>
<keyword evidence="2" id="KW-1133">Transmembrane helix</keyword>
<feature type="non-terminal residue" evidence="3">
    <location>
        <position position="148"/>
    </location>
</feature>